<dbReference type="Proteomes" id="UP000214689">
    <property type="component" value="Chromosome"/>
</dbReference>
<dbReference type="Pfam" id="PF11823">
    <property type="entry name" value="Se_S_carrier"/>
    <property type="match status" value="1"/>
</dbReference>
<proteinExistence type="predicted"/>
<protein>
    <recommendedName>
        <fullName evidence="1">Putative Se/S carrier protein-like domain-containing protein</fullName>
    </recommendedName>
</protein>
<sequence>MFIATFHTHFGAQQFHKQQKGVDQTATLMPVPRALSAACGICVSFEVDNVSELVANHPEDIEGIYLSEGSGFKVLFEAPEE</sequence>
<organism evidence="2 3">
    <name type="scientific">Mogibacterium pumilum</name>
    <dbReference type="NCBI Taxonomy" id="86332"/>
    <lineage>
        <taxon>Bacteria</taxon>
        <taxon>Bacillati</taxon>
        <taxon>Bacillota</taxon>
        <taxon>Clostridia</taxon>
        <taxon>Peptostreptococcales</taxon>
        <taxon>Anaerovoracaceae</taxon>
        <taxon>Mogibacterium</taxon>
    </lineage>
</organism>
<reference evidence="3" key="1">
    <citation type="submission" date="2016-05" db="EMBL/GenBank/DDBJ databases">
        <authorList>
            <person name="Holder M.E."/>
            <person name="Ajami N.J."/>
            <person name="Petrosino J.F."/>
        </authorList>
    </citation>
    <scope>NUCLEOTIDE SEQUENCE [LARGE SCALE GENOMIC DNA]</scope>
    <source>
        <strain evidence="3">ATCC 700696</strain>
    </source>
</reference>
<dbReference type="EMBL" id="CP016199">
    <property type="protein sequence ID" value="ASS37210.1"/>
    <property type="molecule type" value="Genomic_DNA"/>
</dbReference>
<evidence type="ECO:0000259" key="1">
    <source>
        <dbReference type="Pfam" id="PF11823"/>
    </source>
</evidence>
<evidence type="ECO:0000313" key="2">
    <source>
        <dbReference type="EMBL" id="ASS37210.1"/>
    </source>
</evidence>
<feature type="domain" description="Putative Se/S carrier protein-like" evidence="1">
    <location>
        <begin position="3"/>
        <end position="65"/>
    </location>
</feature>
<gene>
    <name evidence="2" type="ORF">AXF17_01130</name>
</gene>
<dbReference type="InterPro" id="IPR021778">
    <property type="entry name" value="Se/S_carrier-like"/>
</dbReference>
<accession>A0A223AQH3</accession>
<dbReference type="OrthoDB" id="3192849at2"/>
<dbReference type="RefSeq" id="WP_094233429.1">
    <property type="nucleotide sequence ID" value="NZ_CP016199.1"/>
</dbReference>
<keyword evidence="3" id="KW-1185">Reference proteome</keyword>
<dbReference type="AlphaFoldDB" id="A0A223AQH3"/>
<evidence type="ECO:0000313" key="3">
    <source>
        <dbReference type="Proteomes" id="UP000214689"/>
    </source>
</evidence>
<name>A0A223AQH3_9FIRM</name>